<gene>
    <name evidence="2" type="ORF">ABB37_01338</name>
</gene>
<dbReference type="EMBL" id="LGTL01000002">
    <property type="protein sequence ID" value="KPA84880.1"/>
    <property type="molecule type" value="Genomic_DNA"/>
</dbReference>
<organism evidence="2 3">
    <name type="scientific">Leptomonas pyrrhocoris</name>
    <name type="common">Firebug parasite</name>
    <dbReference type="NCBI Taxonomy" id="157538"/>
    <lineage>
        <taxon>Eukaryota</taxon>
        <taxon>Discoba</taxon>
        <taxon>Euglenozoa</taxon>
        <taxon>Kinetoplastea</taxon>
        <taxon>Metakinetoplastina</taxon>
        <taxon>Trypanosomatida</taxon>
        <taxon>Trypanosomatidae</taxon>
        <taxon>Leishmaniinae</taxon>
        <taxon>Leptomonas</taxon>
    </lineage>
</organism>
<evidence type="ECO:0000256" key="1">
    <source>
        <dbReference type="SAM" id="MobiDB-lite"/>
    </source>
</evidence>
<keyword evidence="3" id="KW-1185">Reference proteome</keyword>
<dbReference type="VEuPathDB" id="TriTrypDB:LpyrH10_02_3120"/>
<dbReference type="AlphaFoldDB" id="A0A0M9G8E1"/>
<proteinExistence type="predicted"/>
<evidence type="ECO:0000313" key="2">
    <source>
        <dbReference type="EMBL" id="KPA84880.1"/>
    </source>
</evidence>
<feature type="compositionally biased region" description="Polar residues" evidence="1">
    <location>
        <begin position="582"/>
        <end position="596"/>
    </location>
</feature>
<evidence type="ECO:0000313" key="3">
    <source>
        <dbReference type="Proteomes" id="UP000037923"/>
    </source>
</evidence>
<sequence length="1077" mass="117541">MHSQVLLRWLVRRACTPGVLSSSQIGMTVHALRQLGALTVSSATTSPLNVLPVIQTLCVAADGRSQANVLHALACATTEQCSPRVTVQTELCSTLQLLQGRLVETAVSLTAPETILVMEALIKLAPFAGRDGPLINRRLLDEVQERSMALASVVERPVDLLGVTRVVVEAVTSVPFTAPSSSLSIQPFTSMGTASWADVTLENVLRVVQARLSSFSNQDLISLVDVLTVARVPAATEAVAADSLPVSASSSPSLPRAPTEKQQASDTAAGGAREKYTFLDAARFLLDDLLGRAFLTVPNLSVAQLSAWLTRLVKLHLTDHQLLRTVVQSLAAAAREQGSFTDAQLSSSVHALAALFSTTVTGTEKWTDKELYAKAYVEILHELVKRLHQRPRCDPTGLAHAQTYLLPLLFNVPEVALNAYLQQAELLDRRMSMPTAALTPSNSSPQVRVFVLLSASLEMGAALLLRHFHELAPRVQAHVAAFVFHWHLYLPQPKADAKAESDSTAGAESPLGSPVTTPKAVEMVRRCSFMTADEASRKHRAVCGLLEGCLANFGAKDAVQVLNEVVVLHYAQPGQRRQQQQSKCMSSPAERNTAATATAVEAGLPEDDTSAMQEDAARQRRELLAHLSAKIGGSLQGELKEMHTAQLVRYLTSLSKMATRVQAPYNTVLLALKGRSLTSFEQISVLGVLARHHLRSPYVVYGVVRDLPQLGQTLHNSQKAALLKYLGQAGAQRLVKAPCAEGLMPGVLFSDATEVTQLSLLELVFAFIGLVELRQNANPTTSQVLQELAQRVSLTHDSDKLGGPLSHRHVFYPVRSPTTLAELVTSLCRYGGPSKGVTAPLLVEAMRALQLRVATSRSLFVDVSQLTWHWPLVEEYFQPSSVLWGGGTPPETFSSDEWSELRAAFQRLCSTAQRQLRSRLTDIALSPRLRRNTFLWNQMACGVRFDALPPQGSPEVALLWENLERKDIVPLHASPQQLLDVMTLAVYRLPEDAADAMLMLDLVKKHVASLPVQNGLQVWWYASQYLSSANHASSQEEKVRRLVQAVRDAAKQHVVCEDKAVAEKLSMMEQRLFQALV</sequence>
<feature type="region of interest" description="Disordered" evidence="1">
    <location>
        <begin position="246"/>
        <end position="269"/>
    </location>
</feature>
<accession>A0A0M9G8E1</accession>
<dbReference type="RefSeq" id="XP_015663319.1">
    <property type="nucleotide sequence ID" value="XM_015797799.1"/>
</dbReference>
<dbReference type="OMA" id="LARLNWY"/>
<feature type="region of interest" description="Disordered" evidence="1">
    <location>
        <begin position="577"/>
        <end position="596"/>
    </location>
</feature>
<dbReference type="OrthoDB" id="272261at2759"/>
<dbReference type="Proteomes" id="UP000037923">
    <property type="component" value="Unassembled WGS sequence"/>
</dbReference>
<reference evidence="2 3" key="1">
    <citation type="submission" date="2015-07" db="EMBL/GenBank/DDBJ databases">
        <title>High-quality genome of monoxenous trypanosomatid Leptomonas pyrrhocoris.</title>
        <authorList>
            <person name="Flegontov P."/>
            <person name="Butenko A."/>
            <person name="Firsov S."/>
            <person name="Vlcek C."/>
            <person name="Logacheva M.D."/>
            <person name="Field M."/>
            <person name="Filatov D."/>
            <person name="Flegontova O."/>
            <person name="Gerasimov E."/>
            <person name="Jackson A.P."/>
            <person name="Kelly S."/>
            <person name="Opperdoes F."/>
            <person name="O'Reilly A."/>
            <person name="Votypka J."/>
            <person name="Yurchenko V."/>
            <person name="Lukes J."/>
        </authorList>
    </citation>
    <scope>NUCLEOTIDE SEQUENCE [LARGE SCALE GENOMIC DNA]</scope>
    <source>
        <strain evidence="2">H10</strain>
    </source>
</reference>
<name>A0A0M9G8E1_LEPPY</name>
<comment type="caution">
    <text evidence="2">The sequence shown here is derived from an EMBL/GenBank/DDBJ whole genome shotgun (WGS) entry which is preliminary data.</text>
</comment>
<dbReference type="GeneID" id="26901633"/>
<feature type="compositionally biased region" description="Low complexity" evidence="1">
    <location>
        <begin position="246"/>
        <end position="257"/>
    </location>
</feature>
<protein>
    <submittedName>
        <fullName evidence="2">Uncharacterized protein</fullName>
    </submittedName>
</protein>